<dbReference type="EMBL" id="JARBJD010000258">
    <property type="protein sequence ID" value="KAK2945499.1"/>
    <property type="molecule type" value="Genomic_DNA"/>
</dbReference>
<evidence type="ECO:0000256" key="1">
    <source>
        <dbReference type="SAM" id="MobiDB-lite"/>
    </source>
</evidence>
<reference evidence="2 3" key="1">
    <citation type="journal article" date="2022" name="bioRxiv">
        <title>Genomics of Preaxostyla Flagellates Illuminates Evolutionary Transitions and the Path Towards Mitochondrial Loss.</title>
        <authorList>
            <person name="Novak L.V.F."/>
            <person name="Treitli S.C."/>
            <person name="Pyrih J."/>
            <person name="Halakuc P."/>
            <person name="Pipaliya S.V."/>
            <person name="Vacek V."/>
            <person name="Brzon O."/>
            <person name="Soukal P."/>
            <person name="Eme L."/>
            <person name="Dacks J.B."/>
            <person name="Karnkowska A."/>
            <person name="Elias M."/>
            <person name="Hampl V."/>
        </authorList>
    </citation>
    <scope>NUCLEOTIDE SEQUENCE [LARGE SCALE GENOMIC DNA]</scope>
    <source>
        <strain evidence="2">NAU3</strain>
        <tissue evidence="2">Gut</tissue>
    </source>
</reference>
<feature type="compositionally biased region" description="Polar residues" evidence="1">
    <location>
        <begin position="1"/>
        <end position="13"/>
    </location>
</feature>
<feature type="compositionally biased region" description="Basic residues" evidence="1">
    <location>
        <begin position="14"/>
        <end position="31"/>
    </location>
</feature>
<organism evidence="2 3">
    <name type="scientific">Blattamonas nauphoetae</name>
    <dbReference type="NCBI Taxonomy" id="2049346"/>
    <lineage>
        <taxon>Eukaryota</taxon>
        <taxon>Metamonada</taxon>
        <taxon>Preaxostyla</taxon>
        <taxon>Oxymonadida</taxon>
        <taxon>Blattamonas</taxon>
    </lineage>
</organism>
<name>A0ABQ9X165_9EUKA</name>
<keyword evidence="3" id="KW-1185">Reference proteome</keyword>
<sequence length="260" mass="29292">MGNSHTTSPSTASIKHKDKSHVKKQKGRIRKEKSSLQIHEAFFAAVEAKKVQQRVYNGDARTQQTVLCSNLFPKLLSLSTTSLAPFSSFHLNSEVLRTLAITVQLNTIESNDSPSFVDLRKQHLTSLIQYRNIIDDSTVRKDIGLILGHLLRLSVTSLPLKDISSSCNLHMAYIGMPQDEEDNYALWSIIQPLIQIIKEQQNASPKERSNNDEVIRLLHSEGVADILDLLCLSDFEGFYGNWIQNSICSLCRHKAYNISD</sequence>
<feature type="region of interest" description="Disordered" evidence="1">
    <location>
        <begin position="1"/>
        <end position="32"/>
    </location>
</feature>
<comment type="caution">
    <text evidence="2">The sequence shown here is derived from an EMBL/GenBank/DDBJ whole genome shotgun (WGS) entry which is preliminary data.</text>
</comment>
<evidence type="ECO:0000313" key="3">
    <source>
        <dbReference type="Proteomes" id="UP001281761"/>
    </source>
</evidence>
<gene>
    <name evidence="2" type="ORF">BLNAU_19572</name>
</gene>
<accession>A0ABQ9X165</accession>
<protein>
    <submittedName>
        <fullName evidence="2">Uncharacterized protein</fullName>
    </submittedName>
</protein>
<proteinExistence type="predicted"/>
<dbReference type="Proteomes" id="UP001281761">
    <property type="component" value="Unassembled WGS sequence"/>
</dbReference>
<evidence type="ECO:0000313" key="2">
    <source>
        <dbReference type="EMBL" id="KAK2945499.1"/>
    </source>
</evidence>